<dbReference type="PROSITE" id="PS50865">
    <property type="entry name" value="ZF_MYND_2"/>
    <property type="match status" value="1"/>
</dbReference>
<evidence type="ECO:0000313" key="7">
    <source>
        <dbReference type="Proteomes" id="UP000807342"/>
    </source>
</evidence>
<name>A0A9P5XBT8_9AGAR</name>
<evidence type="ECO:0000313" key="6">
    <source>
        <dbReference type="EMBL" id="KAF9448488.1"/>
    </source>
</evidence>
<dbReference type="InterPro" id="IPR002893">
    <property type="entry name" value="Znf_MYND"/>
</dbReference>
<evidence type="ECO:0000256" key="1">
    <source>
        <dbReference type="ARBA" id="ARBA00022723"/>
    </source>
</evidence>
<evidence type="ECO:0000256" key="2">
    <source>
        <dbReference type="ARBA" id="ARBA00022771"/>
    </source>
</evidence>
<dbReference type="Pfam" id="PF01753">
    <property type="entry name" value="zf-MYND"/>
    <property type="match status" value="1"/>
</dbReference>
<evidence type="ECO:0000259" key="5">
    <source>
        <dbReference type="PROSITE" id="PS50865"/>
    </source>
</evidence>
<comment type="caution">
    <text evidence="6">The sequence shown here is derived from an EMBL/GenBank/DDBJ whole genome shotgun (WGS) entry which is preliminary data.</text>
</comment>
<protein>
    <recommendedName>
        <fullName evidence="5">MYND-type domain-containing protein</fullName>
    </recommendedName>
</protein>
<organism evidence="6 7">
    <name type="scientific">Macrolepiota fuliginosa MF-IS2</name>
    <dbReference type="NCBI Taxonomy" id="1400762"/>
    <lineage>
        <taxon>Eukaryota</taxon>
        <taxon>Fungi</taxon>
        <taxon>Dikarya</taxon>
        <taxon>Basidiomycota</taxon>
        <taxon>Agaricomycotina</taxon>
        <taxon>Agaricomycetes</taxon>
        <taxon>Agaricomycetidae</taxon>
        <taxon>Agaricales</taxon>
        <taxon>Agaricineae</taxon>
        <taxon>Agaricaceae</taxon>
        <taxon>Macrolepiota</taxon>
    </lineage>
</organism>
<dbReference type="Gene3D" id="1.25.40.20">
    <property type="entry name" value="Ankyrin repeat-containing domain"/>
    <property type="match status" value="1"/>
</dbReference>
<sequence>MTFNQNMQQKMHGIARAVENGYGRNLEQLIAANDILSGAESQRLRTFCTSEYMVPSRDLDDLGRALYLGDLSSIEEDFNSRLTECSKSTDPARDVASLACESTKRVCDDFYKLRWGPTQVPIFNLLGLFRIIQPDHKDLYFNIARFFIKKGLPVDGKDLSGTTALSHSFSTKPGFDFEYSQLLYDAGGDVNDRNRYGGIVAHEILQVFPFSESDAKRMAVASLKWFLAHGGNIDIADSDGMVPRYMCEKFQSVMPELLKAVRKEDQRRKSLEGTCCTLCGTQNPKLLICSRCKKARYCPRDQKQCQRLDWPQHKKSCRAPAP</sequence>
<dbReference type="AlphaFoldDB" id="A0A9P5XBT8"/>
<dbReference type="GO" id="GO:0008270">
    <property type="term" value="F:zinc ion binding"/>
    <property type="evidence" value="ECO:0007669"/>
    <property type="project" value="UniProtKB-KW"/>
</dbReference>
<keyword evidence="7" id="KW-1185">Reference proteome</keyword>
<keyword evidence="2 4" id="KW-0863">Zinc-finger</keyword>
<dbReference type="Proteomes" id="UP000807342">
    <property type="component" value="Unassembled WGS sequence"/>
</dbReference>
<dbReference type="Gene3D" id="6.10.140.2220">
    <property type="match status" value="1"/>
</dbReference>
<evidence type="ECO:0000256" key="4">
    <source>
        <dbReference type="PROSITE-ProRule" id="PRU00134"/>
    </source>
</evidence>
<gene>
    <name evidence="6" type="ORF">P691DRAFT_39536</name>
</gene>
<dbReference type="EMBL" id="MU151159">
    <property type="protein sequence ID" value="KAF9448488.1"/>
    <property type="molecule type" value="Genomic_DNA"/>
</dbReference>
<dbReference type="OrthoDB" id="432970at2759"/>
<dbReference type="SUPFAM" id="SSF48403">
    <property type="entry name" value="Ankyrin repeat"/>
    <property type="match status" value="1"/>
</dbReference>
<dbReference type="SUPFAM" id="SSF144232">
    <property type="entry name" value="HIT/MYND zinc finger-like"/>
    <property type="match status" value="1"/>
</dbReference>
<feature type="domain" description="MYND-type" evidence="5">
    <location>
        <begin position="276"/>
        <end position="317"/>
    </location>
</feature>
<evidence type="ECO:0000256" key="3">
    <source>
        <dbReference type="ARBA" id="ARBA00022833"/>
    </source>
</evidence>
<proteinExistence type="predicted"/>
<keyword evidence="1" id="KW-0479">Metal-binding</keyword>
<accession>A0A9P5XBT8</accession>
<dbReference type="InterPro" id="IPR036770">
    <property type="entry name" value="Ankyrin_rpt-contain_sf"/>
</dbReference>
<reference evidence="6" key="1">
    <citation type="submission" date="2020-11" db="EMBL/GenBank/DDBJ databases">
        <authorList>
            <consortium name="DOE Joint Genome Institute"/>
            <person name="Ahrendt S."/>
            <person name="Riley R."/>
            <person name="Andreopoulos W."/>
            <person name="Labutti K."/>
            <person name="Pangilinan J."/>
            <person name="Ruiz-Duenas F.J."/>
            <person name="Barrasa J.M."/>
            <person name="Sanchez-Garcia M."/>
            <person name="Camarero S."/>
            <person name="Miyauchi S."/>
            <person name="Serrano A."/>
            <person name="Linde D."/>
            <person name="Babiker R."/>
            <person name="Drula E."/>
            <person name="Ayuso-Fernandez I."/>
            <person name="Pacheco R."/>
            <person name="Padilla G."/>
            <person name="Ferreira P."/>
            <person name="Barriuso J."/>
            <person name="Kellner H."/>
            <person name="Castanera R."/>
            <person name="Alfaro M."/>
            <person name="Ramirez L."/>
            <person name="Pisabarro A.G."/>
            <person name="Kuo A."/>
            <person name="Tritt A."/>
            <person name="Lipzen A."/>
            <person name="He G."/>
            <person name="Yan M."/>
            <person name="Ng V."/>
            <person name="Cullen D."/>
            <person name="Martin F."/>
            <person name="Rosso M.-N."/>
            <person name="Henrissat B."/>
            <person name="Hibbett D."/>
            <person name="Martinez A.T."/>
            <person name="Grigoriev I.V."/>
        </authorList>
    </citation>
    <scope>NUCLEOTIDE SEQUENCE</scope>
    <source>
        <strain evidence="6">MF-IS2</strain>
    </source>
</reference>
<keyword evidence="3" id="KW-0862">Zinc</keyword>